<keyword evidence="1" id="KW-0472">Membrane</keyword>
<dbReference type="AlphaFoldDB" id="A0AAE4Y6R5"/>
<sequence>MAKPFWTSRPDLSSLLRRHREAIGAGAVTLLGLWVAAQGGLILIPLGLIIAALGAALALNAWRRTRFVQAVNAPGMVELDEGQVGYLAPDMGGFLSLNDLTEIRLMTVRGARMWRLKQSDGQALLIPVDAAGAERLFDAFANLPGLDTAALVAALDSPPPESLSEARVIWRRISAVTQRS</sequence>
<feature type="transmembrane region" description="Helical" evidence="1">
    <location>
        <begin position="43"/>
        <end position="62"/>
    </location>
</feature>
<protein>
    <submittedName>
        <fullName evidence="2">Uncharacterized protein</fullName>
    </submittedName>
</protein>
<reference evidence="2" key="1">
    <citation type="submission" date="2020-01" db="EMBL/GenBank/DDBJ databases">
        <authorList>
            <person name="Chen W.-M."/>
        </authorList>
    </citation>
    <scope>NUCLEOTIDE SEQUENCE</scope>
    <source>
        <strain evidence="2">CYK-10</strain>
    </source>
</reference>
<accession>A0AAE4Y6R5</accession>
<proteinExistence type="predicted"/>
<gene>
    <name evidence="2" type="ORF">GV832_04820</name>
</gene>
<organism evidence="2 3">
    <name type="scientific">Stagnihabitans tardus</name>
    <dbReference type="NCBI Taxonomy" id="2699202"/>
    <lineage>
        <taxon>Bacteria</taxon>
        <taxon>Pseudomonadati</taxon>
        <taxon>Pseudomonadota</taxon>
        <taxon>Alphaproteobacteria</taxon>
        <taxon>Rhodobacterales</taxon>
        <taxon>Paracoccaceae</taxon>
        <taxon>Stagnihabitans</taxon>
    </lineage>
</organism>
<evidence type="ECO:0000313" key="3">
    <source>
        <dbReference type="Proteomes" id="UP001193501"/>
    </source>
</evidence>
<keyword evidence="3" id="KW-1185">Reference proteome</keyword>
<comment type="caution">
    <text evidence="2">The sequence shown here is derived from an EMBL/GenBank/DDBJ whole genome shotgun (WGS) entry which is preliminary data.</text>
</comment>
<dbReference type="Proteomes" id="UP001193501">
    <property type="component" value="Unassembled WGS sequence"/>
</dbReference>
<keyword evidence="1" id="KW-1133">Transmembrane helix</keyword>
<dbReference type="EMBL" id="JAABNR010000003">
    <property type="protein sequence ID" value="NBZ86896.1"/>
    <property type="molecule type" value="Genomic_DNA"/>
</dbReference>
<evidence type="ECO:0000313" key="2">
    <source>
        <dbReference type="EMBL" id="NBZ86896.1"/>
    </source>
</evidence>
<dbReference type="RefSeq" id="WP_168773697.1">
    <property type="nucleotide sequence ID" value="NZ_JAABNR010000003.1"/>
</dbReference>
<name>A0AAE4Y6R5_9RHOB</name>
<keyword evidence="1" id="KW-0812">Transmembrane</keyword>
<evidence type="ECO:0000256" key="1">
    <source>
        <dbReference type="SAM" id="Phobius"/>
    </source>
</evidence>